<dbReference type="AlphaFoldDB" id="A0A9W6SUF9"/>
<gene>
    <name evidence="1" type="ORF">Afil01_69320</name>
</gene>
<name>A0A9W6SUF9_9ACTN</name>
<protein>
    <submittedName>
        <fullName evidence="1">Uncharacterized protein</fullName>
    </submittedName>
</protein>
<comment type="caution">
    <text evidence="1">The sequence shown here is derived from an EMBL/GenBank/DDBJ whole genome shotgun (WGS) entry which is preliminary data.</text>
</comment>
<accession>A0A9W6SUF9</accession>
<reference evidence="1" key="1">
    <citation type="submission" date="2023-03" db="EMBL/GenBank/DDBJ databases">
        <title>Actinorhabdospora filicis NBRC 111898.</title>
        <authorList>
            <person name="Ichikawa N."/>
            <person name="Sato H."/>
            <person name="Tonouchi N."/>
        </authorList>
    </citation>
    <scope>NUCLEOTIDE SEQUENCE</scope>
    <source>
        <strain evidence="1">NBRC 111898</strain>
    </source>
</reference>
<dbReference type="RefSeq" id="WP_285667715.1">
    <property type="nucleotide sequence ID" value="NZ_BSTX01000010.1"/>
</dbReference>
<dbReference type="Proteomes" id="UP001165079">
    <property type="component" value="Unassembled WGS sequence"/>
</dbReference>
<proteinExistence type="predicted"/>
<sequence length="69" mass="7265">MSGRPVPLSPDWTAVDRAHRSETGGGCSCGRDGCSAGETARQMQRTAEEAALAHRNDVPGFCSVFAVRS</sequence>
<evidence type="ECO:0000313" key="2">
    <source>
        <dbReference type="Proteomes" id="UP001165079"/>
    </source>
</evidence>
<dbReference type="EMBL" id="BSTX01000010">
    <property type="protein sequence ID" value="GLZ82125.1"/>
    <property type="molecule type" value="Genomic_DNA"/>
</dbReference>
<keyword evidence="2" id="KW-1185">Reference proteome</keyword>
<organism evidence="1 2">
    <name type="scientific">Actinorhabdospora filicis</name>
    <dbReference type="NCBI Taxonomy" id="1785913"/>
    <lineage>
        <taxon>Bacteria</taxon>
        <taxon>Bacillati</taxon>
        <taxon>Actinomycetota</taxon>
        <taxon>Actinomycetes</taxon>
        <taxon>Micromonosporales</taxon>
        <taxon>Micromonosporaceae</taxon>
        <taxon>Actinorhabdospora</taxon>
    </lineage>
</organism>
<evidence type="ECO:0000313" key="1">
    <source>
        <dbReference type="EMBL" id="GLZ82125.1"/>
    </source>
</evidence>